<dbReference type="GO" id="GO:0010185">
    <property type="term" value="P:regulation of cellular defense response"/>
    <property type="evidence" value="ECO:0007669"/>
    <property type="project" value="UniProtKB-ARBA"/>
</dbReference>
<comment type="function">
    <text evidence="1">Acts as a defensive agent. Recognizes blood group fucosylated oligosaccharides including A, B, H and Lewis B-type antigens. Does not recognize Lewis A antigen and has low affinity for monovalent haptens.</text>
</comment>
<dbReference type="GO" id="GO:0001868">
    <property type="term" value="P:regulation of complement activation, lectin pathway"/>
    <property type="evidence" value="ECO:0007669"/>
    <property type="project" value="UniProtKB-ARBA"/>
</dbReference>
<dbReference type="PANTHER" id="PTHR45713">
    <property type="entry name" value="FTP DOMAIN-CONTAINING PROTEIN"/>
    <property type="match status" value="1"/>
</dbReference>
<accession>A0A8C3J743</accession>
<comment type="subunit">
    <text evidence="3">Homotrimer.</text>
</comment>
<feature type="region of interest" description="Disordered" evidence="8">
    <location>
        <begin position="221"/>
        <end position="332"/>
    </location>
</feature>
<evidence type="ECO:0000313" key="11">
    <source>
        <dbReference type="Proteomes" id="UP000694419"/>
    </source>
</evidence>
<evidence type="ECO:0000313" key="10">
    <source>
        <dbReference type="Ensembl" id="ENSCPGP00000003135.1"/>
    </source>
</evidence>
<feature type="compositionally biased region" description="Low complexity" evidence="8">
    <location>
        <begin position="306"/>
        <end position="332"/>
    </location>
</feature>
<evidence type="ECO:0000256" key="2">
    <source>
        <dbReference type="ARBA" id="ARBA00010147"/>
    </source>
</evidence>
<keyword evidence="6" id="KW-0106">Calcium</keyword>
<dbReference type="Proteomes" id="UP000694419">
    <property type="component" value="Unplaced"/>
</dbReference>
<keyword evidence="5" id="KW-0430">Lectin</keyword>
<sequence>MVRLGGAGGLGILSREWVGTGTPRGGTLLPVVGPLSPWWVPSPRGGSPLPVVGPFSPWWGPSPRGWIPLPVVGPLSPWSVPSPRGGTLLPMDGPFSPGIRVVPTHRCPHTMALPWALLLLSEVLVQDATAQSCLIPPAAYNAALGRPASQSSLFPNISIAANAVDGNRDGVWHHGSCSRTLREREPWWNVDLGGRRAVAAVVVKNRQDCCWERLRGAQVHVGDAPATAPPTPAPTPRRSRSPGGAWTWATGTWSTPSPSPTAATAAGRTSWEPRSTSGTLWPTAASVTPSAGPSWTPAPVPPPPSAATGCPVVTSPSSSPAGRISSSSAKWR</sequence>
<reference evidence="10" key="1">
    <citation type="submission" date="2025-08" db="UniProtKB">
        <authorList>
            <consortium name="Ensembl"/>
        </authorList>
    </citation>
    <scope>IDENTIFICATION</scope>
</reference>
<dbReference type="InterPro" id="IPR008979">
    <property type="entry name" value="Galactose-bd-like_sf"/>
</dbReference>
<dbReference type="GO" id="GO:0046872">
    <property type="term" value="F:metal ion binding"/>
    <property type="evidence" value="ECO:0007669"/>
    <property type="project" value="UniProtKB-KW"/>
</dbReference>
<organism evidence="10 11">
    <name type="scientific">Calidris pygmaea</name>
    <name type="common">Spoon-billed sandpiper</name>
    <dbReference type="NCBI Taxonomy" id="425635"/>
    <lineage>
        <taxon>Eukaryota</taxon>
        <taxon>Metazoa</taxon>
        <taxon>Chordata</taxon>
        <taxon>Craniata</taxon>
        <taxon>Vertebrata</taxon>
        <taxon>Euteleostomi</taxon>
        <taxon>Archelosauria</taxon>
        <taxon>Archosauria</taxon>
        <taxon>Dinosauria</taxon>
        <taxon>Saurischia</taxon>
        <taxon>Theropoda</taxon>
        <taxon>Coelurosauria</taxon>
        <taxon>Aves</taxon>
        <taxon>Neognathae</taxon>
        <taxon>Neoaves</taxon>
        <taxon>Charadriiformes</taxon>
        <taxon>Scolopacidae</taxon>
        <taxon>Calidris</taxon>
    </lineage>
</organism>
<dbReference type="AlphaFoldDB" id="A0A8C3J743"/>
<dbReference type="SUPFAM" id="SSF49785">
    <property type="entry name" value="Galactose-binding domain-like"/>
    <property type="match status" value="1"/>
</dbReference>
<comment type="similarity">
    <text evidence="2">Belongs to the fucolectin family.</text>
</comment>
<feature type="domain" description="Fucolectin tachylectin-4 pentraxin-1" evidence="9">
    <location>
        <begin position="139"/>
        <end position="292"/>
    </location>
</feature>
<dbReference type="InterPro" id="IPR006585">
    <property type="entry name" value="FTP1"/>
</dbReference>
<feature type="compositionally biased region" description="Polar residues" evidence="8">
    <location>
        <begin position="272"/>
        <end position="289"/>
    </location>
</feature>
<keyword evidence="4" id="KW-0479">Metal-binding</keyword>
<dbReference type="GO" id="GO:0042806">
    <property type="term" value="F:fucose binding"/>
    <property type="evidence" value="ECO:0007669"/>
    <property type="project" value="UniProtKB-ARBA"/>
</dbReference>
<dbReference type="SMART" id="SM00607">
    <property type="entry name" value="FTP"/>
    <property type="match status" value="1"/>
</dbReference>
<dbReference type="Gene3D" id="2.60.120.260">
    <property type="entry name" value="Galactose-binding domain-like"/>
    <property type="match status" value="1"/>
</dbReference>
<reference evidence="10" key="2">
    <citation type="submission" date="2025-09" db="UniProtKB">
        <authorList>
            <consortium name="Ensembl"/>
        </authorList>
    </citation>
    <scope>IDENTIFICATION</scope>
</reference>
<keyword evidence="11" id="KW-1185">Reference proteome</keyword>
<evidence type="ECO:0000256" key="8">
    <source>
        <dbReference type="SAM" id="MobiDB-lite"/>
    </source>
</evidence>
<evidence type="ECO:0000256" key="1">
    <source>
        <dbReference type="ARBA" id="ARBA00002219"/>
    </source>
</evidence>
<dbReference type="PANTHER" id="PTHR45713:SF11">
    <property type="entry name" value="FUCOLECTIN TACHYLECTIN-4 PENTRAXIN-1 DOMAIN-CONTAINING PROTEIN"/>
    <property type="match status" value="1"/>
</dbReference>
<name>A0A8C3J743_9CHAR</name>
<evidence type="ECO:0000256" key="5">
    <source>
        <dbReference type="ARBA" id="ARBA00022734"/>
    </source>
</evidence>
<protein>
    <recommendedName>
        <fullName evidence="9">Fucolectin tachylectin-4 pentraxin-1 domain-containing protein</fullName>
    </recommendedName>
</protein>
<evidence type="ECO:0000256" key="3">
    <source>
        <dbReference type="ARBA" id="ARBA00011233"/>
    </source>
</evidence>
<dbReference type="Ensembl" id="ENSCPGT00000003447.1">
    <property type="protein sequence ID" value="ENSCPGP00000003135.1"/>
    <property type="gene ID" value="ENSCPGG00000002309.1"/>
</dbReference>
<evidence type="ECO:0000256" key="7">
    <source>
        <dbReference type="ARBA" id="ARBA00023157"/>
    </source>
</evidence>
<evidence type="ECO:0000256" key="4">
    <source>
        <dbReference type="ARBA" id="ARBA00022723"/>
    </source>
</evidence>
<proteinExistence type="inferred from homology"/>
<evidence type="ECO:0000259" key="9">
    <source>
        <dbReference type="SMART" id="SM00607"/>
    </source>
</evidence>
<dbReference type="Pfam" id="PF22633">
    <property type="entry name" value="F5_F8_type_C_2"/>
    <property type="match status" value="1"/>
</dbReference>
<feature type="compositionally biased region" description="Pro residues" evidence="8">
    <location>
        <begin position="296"/>
        <end position="305"/>
    </location>
</feature>
<feature type="compositionally biased region" description="Low complexity" evidence="8">
    <location>
        <begin position="241"/>
        <end position="267"/>
    </location>
</feature>
<dbReference type="InterPro" id="IPR051941">
    <property type="entry name" value="BG_Antigen-Binding_Lectin"/>
</dbReference>
<keyword evidence="7" id="KW-1015">Disulfide bond</keyword>
<evidence type="ECO:0000256" key="6">
    <source>
        <dbReference type="ARBA" id="ARBA00022837"/>
    </source>
</evidence>